<dbReference type="EMBL" id="OC003238">
    <property type="protein sequence ID" value="CAD7263008.1"/>
    <property type="molecule type" value="Genomic_DNA"/>
</dbReference>
<organism evidence="2">
    <name type="scientific">Timema shepardi</name>
    <name type="common">Walking stick</name>
    <dbReference type="NCBI Taxonomy" id="629360"/>
    <lineage>
        <taxon>Eukaryota</taxon>
        <taxon>Metazoa</taxon>
        <taxon>Ecdysozoa</taxon>
        <taxon>Arthropoda</taxon>
        <taxon>Hexapoda</taxon>
        <taxon>Insecta</taxon>
        <taxon>Pterygota</taxon>
        <taxon>Neoptera</taxon>
        <taxon>Polyneoptera</taxon>
        <taxon>Phasmatodea</taxon>
        <taxon>Timematodea</taxon>
        <taxon>Timematoidea</taxon>
        <taxon>Timematidae</taxon>
        <taxon>Timema</taxon>
    </lineage>
</organism>
<proteinExistence type="predicted"/>
<sequence>MNRLDLVTSGTVEYLETGYTGSHSFNNKIHLHLSLMSSEPTTQWPLQPTGAPTNSKLFDFAQDDYALLPVVNTTPLIHISRGPAPSSAHGLRTLVFGSRSLESNQERRIWFPAELITVTRAWLRSSRAPHVFGAGISPVDSLVGGRHVESARESAAQTICLVIGQSQAFVTSVDRIVFLPRKALQLAFCGSRQDVQGLAASLESEPSEQRKDETSGKSLAEYHQHSTAARRVATRKHLTALATFISTH</sequence>
<protein>
    <submittedName>
        <fullName evidence="2">Uncharacterized protein</fullName>
    </submittedName>
</protein>
<accession>A0A7R9AYM9</accession>
<name>A0A7R9AYM9_TIMSH</name>
<dbReference type="AlphaFoldDB" id="A0A7R9AYM9"/>
<evidence type="ECO:0000256" key="1">
    <source>
        <dbReference type="SAM" id="MobiDB-lite"/>
    </source>
</evidence>
<reference evidence="2" key="1">
    <citation type="submission" date="2020-11" db="EMBL/GenBank/DDBJ databases">
        <authorList>
            <person name="Tran Van P."/>
        </authorList>
    </citation>
    <scope>NUCLEOTIDE SEQUENCE</scope>
</reference>
<feature type="compositionally biased region" description="Basic and acidic residues" evidence="1">
    <location>
        <begin position="207"/>
        <end position="224"/>
    </location>
</feature>
<feature type="region of interest" description="Disordered" evidence="1">
    <location>
        <begin position="199"/>
        <end position="228"/>
    </location>
</feature>
<evidence type="ECO:0000313" key="2">
    <source>
        <dbReference type="EMBL" id="CAD7263008.1"/>
    </source>
</evidence>
<gene>
    <name evidence="2" type="ORF">TSIB3V08_LOCUS7100</name>
</gene>